<sequence length="143" mass="15879">MVSAVVGGLRDGLDGFVYTERSCGTRASRGDVFLRTFYYGYAETFAKQLQLPRLLPATATAPNGKGLQRFDTDPTSLLSLSFSQAMVRELLSFQEKKVDSRRIGKFLKDYQALLHSNGCDGFFFPLGLFIFVGKQDGGFTYGF</sequence>
<organism evidence="1 2">
    <name type="scientific">Cucurbita argyrosperma subsp. sororia</name>
    <dbReference type="NCBI Taxonomy" id="37648"/>
    <lineage>
        <taxon>Eukaryota</taxon>
        <taxon>Viridiplantae</taxon>
        <taxon>Streptophyta</taxon>
        <taxon>Embryophyta</taxon>
        <taxon>Tracheophyta</taxon>
        <taxon>Spermatophyta</taxon>
        <taxon>Magnoliopsida</taxon>
        <taxon>eudicotyledons</taxon>
        <taxon>Gunneridae</taxon>
        <taxon>Pentapetalae</taxon>
        <taxon>rosids</taxon>
        <taxon>fabids</taxon>
        <taxon>Cucurbitales</taxon>
        <taxon>Cucurbitaceae</taxon>
        <taxon>Cucurbiteae</taxon>
        <taxon>Cucurbita</taxon>
    </lineage>
</organism>
<proteinExistence type="predicted"/>
<accession>A0AAV6N4E5</accession>
<dbReference type="Proteomes" id="UP000685013">
    <property type="component" value="Chromosome 9"/>
</dbReference>
<keyword evidence="2" id="KW-1185">Reference proteome</keyword>
<dbReference type="EMBL" id="JAGKQH010000009">
    <property type="protein sequence ID" value="KAG6591685.1"/>
    <property type="molecule type" value="Genomic_DNA"/>
</dbReference>
<comment type="caution">
    <text evidence="1">The sequence shown here is derived from an EMBL/GenBank/DDBJ whole genome shotgun (WGS) entry which is preliminary data.</text>
</comment>
<protein>
    <submittedName>
        <fullName evidence="1">Uncharacterized protein</fullName>
    </submittedName>
</protein>
<dbReference type="AlphaFoldDB" id="A0AAV6N4E5"/>
<evidence type="ECO:0000313" key="1">
    <source>
        <dbReference type="EMBL" id="KAG6591685.1"/>
    </source>
</evidence>
<feature type="non-terminal residue" evidence="1">
    <location>
        <position position="1"/>
    </location>
</feature>
<evidence type="ECO:0000313" key="2">
    <source>
        <dbReference type="Proteomes" id="UP000685013"/>
    </source>
</evidence>
<gene>
    <name evidence="1" type="ORF">SDJN03_14031</name>
</gene>
<name>A0AAV6N4E5_9ROSI</name>
<reference evidence="1 2" key="1">
    <citation type="journal article" date="2021" name="Hortic Res">
        <title>The domestication of Cucurbita argyrosperma as revealed by the genome of its wild relative.</title>
        <authorList>
            <person name="Barrera-Redondo J."/>
            <person name="Sanchez-de la Vega G."/>
            <person name="Aguirre-Liguori J.A."/>
            <person name="Castellanos-Morales G."/>
            <person name="Gutierrez-Guerrero Y.T."/>
            <person name="Aguirre-Dugua X."/>
            <person name="Aguirre-Planter E."/>
            <person name="Tenaillon M.I."/>
            <person name="Lira-Saade R."/>
            <person name="Eguiarte L.E."/>
        </authorList>
    </citation>
    <scope>NUCLEOTIDE SEQUENCE [LARGE SCALE GENOMIC DNA]</scope>
    <source>
        <strain evidence="1">JBR-2021</strain>
    </source>
</reference>